<evidence type="ECO:0000313" key="7">
    <source>
        <dbReference type="EMBL" id="CAH0375806.1"/>
    </source>
</evidence>
<reference evidence="7" key="1">
    <citation type="submission" date="2021-11" db="EMBL/GenBank/DDBJ databases">
        <authorList>
            <consortium name="Genoscope - CEA"/>
            <person name="William W."/>
        </authorList>
    </citation>
    <scope>NUCLEOTIDE SEQUENCE</scope>
</reference>
<gene>
    <name evidence="7" type="ORF">PECAL_5P03530</name>
</gene>
<accession>A0A8J2X5E2</accession>
<dbReference type="Pfam" id="PF05019">
    <property type="entry name" value="Coq4"/>
    <property type="match status" value="1"/>
</dbReference>
<comment type="subcellular location">
    <subcellularLocation>
        <location evidence="6">Mitochondrion inner membrane</location>
        <topology evidence="6">Peripheral membrane protein</topology>
        <orientation evidence="6">Matrix side</orientation>
    </subcellularLocation>
</comment>
<dbReference type="EMBL" id="CAKKNE010000005">
    <property type="protein sequence ID" value="CAH0375806.1"/>
    <property type="molecule type" value="Genomic_DNA"/>
</dbReference>
<name>A0A8J2X5E2_9STRA</name>
<comment type="subunit">
    <text evidence="6">Component of a multi-subunit COQ enzyme complex.</text>
</comment>
<protein>
    <recommendedName>
        <fullName evidence="6">Ubiquinone biosynthesis protein COQ4 homolog, mitochondrial</fullName>
    </recommendedName>
    <alternativeName>
        <fullName evidence="6">4-hydroxy-3-methoxy-5-polyprenylbenzoate decarboxylase</fullName>
        <ecNumber evidence="6">4.1.1.130</ecNumber>
    </alternativeName>
    <alternativeName>
        <fullName evidence="6">Coenzyme Q biosynthesis protein 4 homolog</fullName>
    </alternativeName>
</protein>
<organism evidence="7 8">
    <name type="scientific">Pelagomonas calceolata</name>
    <dbReference type="NCBI Taxonomy" id="35677"/>
    <lineage>
        <taxon>Eukaryota</taxon>
        <taxon>Sar</taxon>
        <taxon>Stramenopiles</taxon>
        <taxon>Ochrophyta</taxon>
        <taxon>Pelagophyceae</taxon>
        <taxon>Pelagomonadales</taxon>
        <taxon>Pelagomonadaceae</taxon>
        <taxon>Pelagomonas</taxon>
    </lineage>
</organism>
<keyword evidence="8" id="KW-1185">Reference proteome</keyword>
<keyword evidence="2 6" id="KW-0999">Mitochondrion inner membrane</keyword>
<dbReference type="Proteomes" id="UP000789595">
    <property type="component" value="Unassembled WGS sequence"/>
</dbReference>
<dbReference type="GO" id="GO:0120539">
    <property type="term" value="F:4-hydroxy-3-methoxy-5-polyprenylbenzoate decarboxylase activity"/>
    <property type="evidence" value="ECO:0007669"/>
    <property type="project" value="UniProtKB-EC"/>
</dbReference>
<dbReference type="OrthoDB" id="4249at2759"/>
<keyword evidence="6" id="KW-0862">Zinc</keyword>
<keyword evidence="4 6" id="KW-0472">Membrane</keyword>
<keyword evidence="5 6" id="KW-0456">Lyase</keyword>
<dbReference type="PANTHER" id="PTHR12922:SF7">
    <property type="entry name" value="UBIQUINONE BIOSYNTHESIS PROTEIN COQ4 HOMOLOG, MITOCHONDRIAL"/>
    <property type="match status" value="1"/>
</dbReference>
<comment type="function">
    <text evidence="6">Lyase that catalyzes the C1-decarboxylation of 4-hydroxy-3-methoxy-5-(all-trans-polyprenyl)benzoic acid into 2-methoxy-6-(all-trans-polyprenyl)phenol during ubiquinone biosynthesis.</text>
</comment>
<comment type="similarity">
    <text evidence="6">Belongs to the COQ4 family.</text>
</comment>
<feature type="binding site" evidence="6">
    <location>
        <position position="153"/>
    </location>
    <ligand>
        <name>Zn(2+)</name>
        <dbReference type="ChEBI" id="CHEBI:29105"/>
    </ligand>
</feature>
<keyword evidence="3 6" id="KW-0496">Mitochondrion</keyword>
<keyword evidence="1 6" id="KW-0831">Ubiquinone biosynthesis</keyword>
<comment type="cofactor">
    <cofactor evidence="6">
        <name>Zn(2+)</name>
        <dbReference type="ChEBI" id="CHEBI:29105"/>
    </cofactor>
</comment>
<dbReference type="GO" id="GO:0031314">
    <property type="term" value="C:extrinsic component of mitochondrial inner membrane"/>
    <property type="evidence" value="ECO:0007669"/>
    <property type="project" value="UniProtKB-UniRule"/>
</dbReference>
<evidence type="ECO:0000313" key="8">
    <source>
        <dbReference type="Proteomes" id="UP000789595"/>
    </source>
</evidence>
<evidence type="ECO:0000256" key="4">
    <source>
        <dbReference type="ARBA" id="ARBA00023136"/>
    </source>
</evidence>
<evidence type="ECO:0000256" key="2">
    <source>
        <dbReference type="ARBA" id="ARBA00022792"/>
    </source>
</evidence>
<evidence type="ECO:0000256" key="3">
    <source>
        <dbReference type="ARBA" id="ARBA00023128"/>
    </source>
</evidence>
<dbReference type="EC" id="4.1.1.130" evidence="6"/>
<dbReference type="AlphaFoldDB" id="A0A8J2X5E2"/>
<dbReference type="GO" id="GO:0008270">
    <property type="term" value="F:zinc ion binding"/>
    <property type="evidence" value="ECO:0007669"/>
    <property type="project" value="UniProtKB-UniRule"/>
</dbReference>
<evidence type="ECO:0000256" key="1">
    <source>
        <dbReference type="ARBA" id="ARBA00022688"/>
    </source>
</evidence>
<feature type="binding site" evidence="6">
    <location>
        <position position="154"/>
    </location>
    <ligand>
        <name>Zn(2+)</name>
        <dbReference type="ChEBI" id="CHEBI:29105"/>
    </ligand>
</feature>
<dbReference type="InterPro" id="IPR027540">
    <property type="entry name" value="Coq4_euk"/>
</dbReference>
<evidence type="ECO:0000256" key="5">
    <source>
        <dbReference type="ARBA" id="ARBA00023239"/>
    </source>
</evidence>
<comment type="caution">
    <text evidence="7">The sequence shown here is derived from an EMBL/GenBank/DDBJ whole genome shotgun (WGS) entry which is preliminary data.</text>
</comment>
<feature type="binding site" evidence="6">
    <location>
        <position position="169"/>
    </location>
    <ligand>
        <name>Zn(2+)</name>
        <dbReference type="ChEBI" id="CHEBI:29105"/>
    </ligand>
</feature>
<dbReference type="InterPro" id="IPR007715">
    <property type="entry name" value="Coq4"/>
</dbReference>
<dbReference type="PANTHER" id="PTHR12922">
    <property type="entry name" value="UBIQUINONE BIOSYNTHESIS PROTEIN"/>
    <property type="match status" value="1"/>
</dbReference>
<evidence type="ECO:0000256" key="6">
    <source>
        <dbReference type="HAMAP-Rule" id="MF_03111"/>
    </source>
</evidence>
<comment type="catalytic activity">
    <reaction evidence="6">
        <text>a 4-hydroxy-3-methoxy-5-(all-trans-polyprenyl)benzoate + H(+) = a 2-methoxy-6-(all-trans-polyprenyl)phenol + CO2</text>
        <dbReference type="Rhea" id="RHEA:81179"/>
        <dbReference type="Rhea" id="RHEA-COMP:9551"/>
        <dbReference type="Rhea" id="RHEA-COMP:10931"/>
        <dbReference type="ChEBI" id="CHEBI:15378"/>
        <dbReference type="ChEBI" id="CHEBI:16526"/>
        <dbReference type="ChEBI" id="CHEBI:62731"/>
        <dbReference type="ChEBI" id="CHEBI:84443"/>
        <dbReference type="EC" id="4.1.1.130"/>
    </reaction>
</comment>
<dbReference type="HAMAP" id="MF_03111">
    <property type="entry name" value="Coq4"/>
    <property type="match status" value="1"/>
</dbReference>
<comment type="pathway">
    <text evidence="6">Cofactor biosynthesis; ubiquinone biosynthesis.</text>
</comment>
<sequence length="262" mass="29476">MRQARRAVAALTRRQPARPLFTDRKSLYRGHLPTNPLQKLAATAISAAKALKDPRRADMVGVLGEATGRVALEKIRSDLKTTREGRLILSERPVVDSTTINGDELRQLDENTFGHAYGRFLERYGFDPDDRTPVALVDDEELAYVLLRYRQVHDFWHVLFGLPPTVHGELVLKWFELVHTGLPVAAFSALFGPLRLSSKQRRRLYDAHVPWATRQGRACTQSLLAVYYEKCFDEDMDLLRKRLGVTVAPPLGTSSPKSASSA</sequence>
<proteinExistence type="inferred from homology"/>
<keyword evidence="6" id="KW-0479">Metal-binding</keyword>
<feature type="binding site" evidence="6">
    <location>
        <position position="157"/>
    </location>
    <ligand>
        <name>Zn(2+)</name>
        <dbReference type="ChEBI" id="CHEBI:29105"/>
    </ligand>
</feature>
<dbReference type="UniPathway" id="UPA00232"/>